<dbReference type="InterPro" id="IPR023244">
    <property type="entry name" value="Brefeldin_A-sensitivity_4"/>
</dbReference>
<dbReference type="InterPro" id="IPR020966">
    <property type="entry name" value="ALMT"/>
</dbReference>
<feature type="transmembrane region" description="Helical" evidence="5">
    <location>
        <begin position="111"/>
        <end position="132"/>
    </location>
</feature>
<dbReference type="PANTHER" id="PTHR47804">
    <property type="entry name" value="60S RIBOSOMAL PROTEIN L19"/>
    <property type="match status" value="1"/>
</dbReference>
<keyword evidence="4 5" id="KW-0472">Membrane</keyword>
<dbReference type="InterPro" id="IPR052430">
    <property type="entry name" value="IVT-Associated"/>
</dbReference>
<feature type="transmembrane region" description="Helical" evidence="5">
    <location>
        <begin position="55"/>
        <end position="76"/>
    </location>
</feature>
<dbReference type="KEGG" id="som:SOMG_03969"/>
<keyword evidence="2 5" id="KW-0812">Transmembrane</keyword>
<feature type="transmembrane region" description="Helical" evidence="5">
    <location>
        <begin position="709"/>
        <end position="734"/>
    </location>
</feature>
<feature type="transmembrane region" description="Helical" evidence="5">
    <location>
        <begin position="679"/>
        <end position="697"/>
    </location>
</feature>
<sequence>MGILSAVNLNLHRIQFFNSQRWKSIAQTLYLLLKPVAALFICQCLVLIRPLSRKLGNYPFLIITIQTLFYPIQATVGGQIEIIYESLLGTIIGLGWAVGSKFLAVIANRNGYSGAAVLAIFLTVGSFISGYIRSRYGYRSMCIMWIFIDCFLMTIDPRGKTVPSSFYTSLVYPSLIAAGVVFLVSLFIPPTRMASDLVGNSALSYLDELMNCLNGCLQGFFPSVDTSSSSYSSSEEYRLTNYRTVLRDRLKKFSSDLRNSQFELNFSFIPIGVLKDIESVLHRTSLAMSANVAACVSLYRAFNFSHYHNHAESKVSESSSYSLRDSFNGIDSDLFTPHFRLRGNPTLHSSPRPQPSKDVFKIYLDYFSQNVNDISNRLMASLQTSRSVLLWLISSSPEVPDEQILENISSLSEENIKENETIRNAIKMAFELSRNNRTFTGLYMFAADEDVFSISYYIFNLFEVAKEIRNLLIKLLFLKKFRTKRRKFYFHTFSILKERGRDHDELHVLSTPFASHDIPDSGNSVEELVARGEEHNWEDNSKNTESLSFSGKVRKRLPRFRSRLWKVSHWLIQSKDVKYGLKMAAGISLLSIVAFQKSTAHDYGEWNGQWALISTLFVLEVTVSATLRVGFFRALGTLSGAVYAYVAWEISRGWSYVIASLTFLVSWLSCYIMFRTSYAGVATVFNITFPPILYGAYLGNKSSSFHLAVFRFLDVIVGIGMAIVVNIVVFPYLARRVLTKEIGKACQLNLQLYNTMSEYMLSSTHHASTSLCDDMENQIVFHLLKAGDLLLLTNMEFRLKGPFPGKLFQQLIDKLGIMTGRLVILNKVRARFGPYLYQEVVENVIRYRKSLIASISLTLYILSHSIMVKSPVPYFLPSSRNAHWNLRQAIMKDIQIKTGFSSDNPDDTYVSDESSPTALSAALWLHGNEGVLYYYAECQVIEEIVNDLEDLLMLVKRINGEEKKPKLWNEKL</sequence>
<feature type="domain" description="Putative ER transporter 6TM N-terminal" evidence="6">
    <location>
        <begin position="114"/>
        <end position="306"/>
    </location>
</feature>
<dbReference type="GO" id="GO:0016020">
    <property type="term" value="C:membrane"/>
    <property type="evidence" value="ECO:0007669"/>
    <property type="project" value="UniProtKB-SubCell"/>
</dbReference>
<feature type="transmembrane region" description="Helical" evidence="5">
    <location>
        <begin position="607"/>
        <end position="623"/>
    </location>
</feature>
<evidence type="ECO:0000313" key="8">
    <source>
        <dbReference type="Proteomes" id="UP001212411"/>
    </source>
</evidence>
<evidence type="ECO:0000256" key="4">
    <source>
        <dbReference type="ARBA" id="ARBA00023136"/>
    </source>
</evidence>
<evidence type="ECO:0000256" key="5">
    <source>
        <dbReference type="SAM" id="Phobius"/>
    </source>
</evidence>
<dbReference type="AlphaFoldDB" id="A0AAE9WD29"/>
<feature type="transmembrane region" description="Helical" evidence="5">
    <location>
        <begin position="29"/>
        <end position="48"/>
    </location>
</feature>
<feature type="transmembrane region" description="Helical" evidence="5">
    <location>
        <begin position="654"/>
        <end position="674"/>
    </location>
</feature>
<gene>
    <name evidence="7" type="ORF">SOMG_03969</name>
</gene>
<keyword evidence="3 5" id="KW-1133">Transmembrane helix</keyword>
<dbReference type="Pfam" id="PF10337">
    <property type="entry name" value="ArAE_2_N"/>
    <property type="match status" value="1"/>
</dbReference>
<evidence type="ECO:0000256" key="3">
    <source>
        <dbReference type="ARBA" id="ARBA00022989"/>
    </source>
</evidence>
<dbReference type="InterPro" id="IPR018823">
    <property type="entry name" value="ArAE_2_N"/>
</dbReference>
<name>A0AAE9WD29_9SCHI</name>
<accession>A0AAE9WD29</accession>
<evidence type="ECO:0000256" key="2">
    <source>
        <dbReference type="ARBA" id="ARBA00022692"/>
    </source>
</evidence>
<dbReference type="PRINTS" id="PR02047">
    <property type="entry name" value="BREFELDNASP4"/>
</dbReference>
<dbReference type="PANTHER" id="PTHR47804:SF3">
    <property type="entry name" value="PROTEIN BRE4"/>
    <property type="match status" value="1"/>
</dbReference>
<evidence type="ECO:0000313" key="7">
    <source>
        <dbReference type="EMBL" id="WBW74197.1"/>
    </source>
</evidence>
<protein>
    <submittedName>
        <fullName evidence="7">Malate transmembrane transporter</fullName>
    </submittedName>
</protein>
<proteinExistence type="predicted"/>
<organism evidence="7 8">
    <name type="scientific">Schizosaccharomyces osmophilus</name>
    <dbReference type="NCBI Taxonomy" id="2545709"/>
    <lineage>
        <taxon>Eukaryota</taxon>
        <taxon>Fungi</taxon>
        <taxon>Dikarya</taxon>
        <taxon>Ascomycota</taxon>
        <taxon>Taphrinomycotina</taxon>
        <taxon>Schizosaccharomycetes</taxon>
        <taxon>Schizosaccharomycetales</taxon>
        <taxon>Schizosaccharomycetaceae</taxon>
        <taxon>Schizosaccharomyces</taxon>
    </lineage>
</organism>
<feature type="transmembrane region" description="Helical" evidence="5">
    <location>
        <begin position="82"/>
        <end position="99"/>
    </location>
</feature>
<evidence type="ECO:0000256" key="1">
    <source>
        <dbReference type="ARBA" id="ARBA00004141"/>
    </source>
</evidence>
<comment type="subcellular location">
    <subcellularLocation>
        <location evidence="1">Membrane</location>
        <topology evidence="1">Multi-pass membrane protein</topology>
    </subcellularLocation>
</comment>
<dbReference type="EMBL" id="CP115612">
    <property type="protein sequence ID" value="WBW74197.1"/>
    <property type="molecule type" value="Genomic_DNA"/>
</dbReference>
<dbReference type="Proteomes" id="UP001212411">
    <property type="component" value="Chromosome 2"/>
</dbReference>
<dbReference type="RefSeq" id="XP_056038440.1">
    <property type="nucleotide sequence ID" value="XM_056182756.1"/>
</dbReference>
<keyword evidence="8" id="KW-1185">Reference proteome</keyword>
<reference evidence="7 8" key="1">
    <citation type="journal article" date="2023" name="G3 (Bethesda)">
        <title>A high-quality reference genome for the fission yeast Schizosaccharomyces osmophilus.</title>
        <authorList>
            <person name="Jia G.S."/>
            <person name="Zhang W.C."/>
            <person name="Liang Y."/>
            <person name="Liu X.H."/>
            <person name="Rhind N."/>
            <person name="Pidoux A."/>
            <person name="Brysch-Herzberg M."/>
            <person name="Du L.L."/>
        </authorList>
    </citation>
    <scope>NUCLEOTIDE SEQUENCE [LARGE SCALE GENOMIC DNA]</scope>
    <source>
        <strain evidence="7 8">CBS 15793</strain>
    </source>
</reference>
<feature type="transmembrane region" description="Helical" evidence="5">
    <location>
        <begin position="167"/>
        <end position="188"/>
    </location>
</feature>
<dbReference type="GO" id="GO:0015743">
    <property type="term" value="P:malate transport"/>
    <property type="evidence" value="ECO:0007669"/>
    <property type="project" value="InterPro"/>
</dbReference>
<evidence type="ECO:0000259" key="6">
    <source>
        <dbReference type="Pfam" id="PF10337"/>
    </source>
</evidence>
<dbReference type="Pfam" id="PF11744">
    <property type="entry name" value="ALMT"/>
    <property type="match status" value="1"/>
</dbReference>
<dbReference type="GeneID" id="80877445"/>